<evidence type="ECO:0000313" key="5">
    <source>
        <dbReference type="EMBL" id="QNU65890.1"/>
    </source>
</evidence>
<keyword evidence="2" id="KW-0012">Acyltransferase</keyword>
<evidence type="ECO:0000256" key="1">
    <source>
        <dbReference type="ARBA" id="ARBA00022679"/>
    </source>
</evidence>
<dbReference type="Gene3D" id="3.40.47.10">
    <property type="match status" value="1"/>
</dbReference>
<protein>
    <submittedName>
        <fullName evidence="5">Ketoacyl-ACP synthase III</fullName>
    </submittedName>
</protein>
<keyword evidence="6" id="KW-1185">Reference proteome</keyword>
<organism evidence="5 6">
    <name type="scientific">Ruminiclostridium herbifermentans</name>
    <dbReference type="NCBI Taxonomy" id="2488810"/>
    <lineage>
        <taxon>Bacteria</taxon>
        <taxon>Bacillati</taxon>
        <taxon>Bacillota</taxon>
        <taxon>Clostridia</taxon>
        <taxon>Eubacteriales</taxon>
        <taxon>Oscillospiraceae</taxon>
        <taxon>Ruminiclostridium</taxon>
    </lineage>
</organism>
<gene>
    <name evidence="5" type="ORF">EHE19_013440</name>
</gene>
<dbReference type="OrthoDB" id="1704808at2"/>
<evidence type="ECO:0000259" key="3">
    <source>
        <dbReference type="Pfam" id="PF08541"/>
    </source>
</evidence>
<name>A0A4U7J8Y9_9FIRM</name>
<keyword evidence="1" id="KW-0808">Transferase</keyword>
<evidence type="ECO:0000256" key="2">
    <source>
        <dbReference type="ARBA" id="ARBA00023315"/>
    </source>
</evidence>
<evidence type="ECO:0000313" key="6">
    <source>
        <dbReference type="Proteomes" id="UP000306409"/>
    </source>
</evidence>
<dbReference type="KEGG" id="rher:EHE19_013440"/>
<dbReference type="Pfam" id="PF08545">
    <property type="entry name" value="ACP_syn_III"/>
    <property type="match status" value="1"/>
</dbReference>
<dbReference type="Proteomes" id="UP000306409">
    <property type="component" value="Chromosome"/>
</dbReference>
<feature type="domain" description="Beta-ketoacyl-[acyl-carrier-protein] synthase III C-terminal" evidence="3">
    <location>
        <begin position="246"/>
        <end position="331"/>
    </location>
</feature>
<dbReference type="AlphaFoldDB" id="A0A4U7J8Y9"/>
<dbReference type="InterPro" id="IPR016039">
    <property type="entry name" value="Thiolase-like"/>
</dbReference>
<dbReference type="GO" id="GO:0044550">
    <property type="term" value="P:secondary metabolite biosynthetic process"/>
    <property type="evidence" value="ECO:0007669"/>
    <property type="project" value="TreeGrafter"/>
</dbReference>
<reference evidence="5 6" key="1">
    <citation type="submission" date="2020-09" db="EMBL/GenBank/DDBJ databases">
        <title>Characterization and genome sequencing of Ruminiclostridium sp. nov. MA18.</title>
        <authorList>
            <person name="Rettenmaier R."/>
            <person name="Kowollik M.-L."/>
            <person name="Liebl W."/>
            <person name="Zverlov V."/>
        </authorList>
    </citation>
    <scope>NUCLEOTIDE SEQUENCE [LARGE SCALE GENOMIC DNA]</scope>
    <source>
        <strain evidence="5 6">MA18</strain>
    </source>
</reference>
<dbReference type="SUPFAM" id="SSF53901">
    <property type="entry name" value="Thiolase-like"/>
    <property type="match status" value="2"/>
</dbReference>
<dbReference type="GO" id="GO:0004315">
    <property type="term" value="F:3-oxoacyl-[acyl-carrier-protein] synthase activity"/>
    <property type="evidence" value="ECO:0007669"/>
    <property type="project" value="InterPro"/>
</dbReference>
<dbReference type="InterPro" id="IPR013751">
    <property type="entry name" value="ACP_syn_III_N"/>
</dbReference>
<evidence type="ECO:0000259" key="4">
    <source>
        <dbReference type="Pfam" id="PF08545"/>
    </source>
</evidence>
<proteinExistence type="predicted"/>
<sequence>MKYHNVIIKSVSIYHPKTKVTNEEIIDHFKKQDIEITGLLNHLGRNIRYKASEYENSLSMGYEVGKKIFDISNVKPKDIDLLYFVSDTPEYLITTNALRLHNMLGTVNANINVDLNSNCIGMISALDMAQTFMKSKKISYGLVIGSANILNIARPDDTVAYGSFADGACAVLLELVDSNREFGFINSNYFTDSALNHYIQYPICGTSNISKDNIDSLNKKLQFIPHDVSFFSDRWKDLILNMLFLNKVDITDIDHFMFSQFCKAEIAETLEKLNTPFEKTTFVGEIYGYTGCTSPIFSYYHALLNNKIIPDKYNVFCSVGAGYNMCALLYKNAGEKIFLCSY</sequence>
<dbReference type="RefSeq" id="WP_137698813.1">
    <property type="nucleotide sequence ID" value="NZ_CP061336.1"/>
</dbReference>
<accession>A0A4U7J8Y9</accession>
<dbReference type="Pfam" id="PF08541">
    <property type="entry name" value="ACP_syn_III_C"/>
    <property type="match status" value="1"/>
</dbReference>
<dbReference type="GO" id="GO:0006633">
    <property type="term" value="P:fatty acid biosynthetic process"/>
    <property type="evidence" value="ECO:0007669"/>
    <property type="project" value="InterPro"/>
</dbReference>
<dbReference type="PANTHER" id="PTHR34069:SF2">
    <property type="entry name" value="BETA-KETOACYL-[ACYL-CARRIER-PROTEIN] SYNTHASE III"/>
    <property type="match status" value="1"/>
</dbReference>
<feature type="domain" description="Beta-ketoacyl-[acyl-carrier-protein] synthase III N-terminal" evidence="4">
    <location>
        <begin position="114"/>
        <end position="192"/>
    </location>
</feature>
<dbReference type="PANTHER" id="PTHR34069">
    <property type="entry name" value="3-OXOACYL-[ACYL-CARRIER-PROTEIN] SYNTHASE 3"/>
    <property type="match status" value="1"/>
</dbReference>
<dbReference type="EMBL" id="CP061336">
    <property type="protein sequence ID" value="QNU65890.1"/>
    <property type="molecule type" value="Genomic_DNA"/>
</dbReference>
<dbReference type="InterPro" id="IPR013747">
    <property type="entry name" value="ACP_syn_III_C"/>
</dbReference>